<sequence length="392" mass="41915">MRIGIVCPYSWDVPGGVQFHIRDLAEYFVRQGHEVSVLAPADDDTPLPPYVVSAGRAVPVPYNGSVARLNFGFLSAARVRRWLHDGRFDVIHIHEPTSPSLGLLACWAASGPIVATFHTSNPRSRAMIAAYAILQAALEKISARIAVSEYARRTLVEHLGGDAVVIPNGVDVDFFARAEPNPDWQGDTIGFIGRIDEPRKGLPVLMRALPKILAARPQTRLLVAGRGDEEEAVEDLPAELRSRVEFLGMVSDEDKARLLRSVDLYVAPNTGGESFGIILVEALSAGAPVLASDLDAFAQVLDQGAAGELFANEDADALAEAAVRLLEDPARRAALRKRGSAHVRRFDWSTVGADIMSVYETVTAGAAAVAADDDSGTGAAGGLRARLGLARD</sequence>
<keyword evidence="1" id="KW-0328">Glycosyltransferase</keyword>
<organism evidence="4 5">
    <name type="scientific">Streptomyces nigra</name>
    <dbReference type="NCBI Taxonomy" id="1827580"/>
    <lineage>
        <taxon>Bacteria</taxon>
        <taxon>Bacillati</taxon>
        <taxon>Actinomycetota</taxon>
        <taxon>Actinomycetes</taxon>
        <taxon>Kitasatosporales</taxon>
        <taxon>Streptomycetaceae</taxon>
        <taxon>Streptomyces</taxon>
    </lineage>
</organism>
<reference evidence="4 5" key="1">
    <citation type="submission" date="2022-10" db="EMBL/GenBank/DDBJ databases">
        <title>The complete genomes of actinobacterial strains from the NBC collection.</title>
        <authorList>
            <person name="Joergensen T.S."/>
            <person name="Alvarez Arevalo M."/>
            <person name="Sterndorff E.B."/>
            <person name="Faurdal D."/>
            <person name="Vuksanovic O."/>
            <person name="Mourched A.-S."/>
            <person name="Charusanti P."/>
            <person name="Shaw S."/>
            <person name="Blin K."/>
            <person name="Weber T."/>
        </authorList>
    </citation>
    <scope>NUCLEOTIDE SEQUENCE [LARGE SCALE GENOMIC DNA]</scope>
    <source>
        <strain evidence="4 5">NBC_00206</strain>
    </source>
</reference>
<dbReference type="PANTHER" id="PTHR45947">
    <property type="entry name" value="SULFOQUINOVOSYL TRANSFERASE SQD2"/>
    <property type="match status" value="1"/>
</dbReference>
<dbReference type="Gene3D" id="3.40.50.2000">
    <property type="entry name" value="Glycogen Phosphorylase B"/>
    <property type="match status" value="2"/>
</dbReference>
<dbReference type="InterPro" id="IPR050194">
    <property type="entry name" value="Glycosyltransferase_grp1"/>
</dbReference>
<dbReference type="RefSeq" id="WP_406256851.1">
    <property type="nucleotide sequence ID" value="NZ_CP108125.1"/>
</dbReference>
<evidence type="ECO:0000313" key="5">
    <source>
        <dbReference type="Proteomes" id="UP001622690"/>
    </source>
</evidence>
<keyword evidence="2" id="KW-0808">Transferase</keyword>
<dbReference type="EMBL" id="CP108125">
    <property type="protein sequence ID" value="WTO81914.1"/>
    <property type="molecule type" value="Genomic_DNA"/>
</dbReference>
<dbReference type="PANTHER" id="PTHR45947:SF3">
    <property type="entry name" value="SULFOQUINOVOSYL TRANSFERASE SQD2"/>
    <property type="match status" value="1"/>
</dbReference>
<evidence type="ECO:0000256" key="2">
    <source>
        <dbReference type="ARBA" id="ARBA00022679"/>
    </source>
</evidence>
<keyword evidence="5" id="KW-1185">Reference proteome</keyword>
<accession>A0ABZ1IS93</accession>
<proteinExistence type="predicted"/>
<dbReference type="InterPro" id="IPR028098">
    <property type="entry name" value="Glyco_trans_4-like_N"/>
</dbReference>
<feature type="domain" description="Glycosyltransferase subfamily 4-like N-terminal" evidence="3">
    <location>
        <begin position="14"/>
        <end position="173"/>
    </location>
</feature>
<dbReference type="Proteomes" id="UP001622690">
    <property type="component" value="Chromosome"/>
</dbReference>
<gene>
    <name evidence="4" type="ORF">OHU27_05545</name>
</gene>
<name>A0ABZ1IS93_9ACTN</name>
<evidence type="ECO:0000313" key="4">
    <source>
        <dbReference type="EMBL" id="WTO81914.1"/>
    </source>
</evidence>
<dbReference type="Pfam" id="PF13439">
    <property type="entry name" value="Glyco_transf_4"/>
    <property type="match status" value="1"/>
</dbReference>
<protein>
    <submittedName>
        <fullName evidence="4">Glycosyltransferase family 4 protein</fullName>
    </submittedName>
</protein>
<evidence type="ECO:0000256" key="1">
    <source>
        <dbReference type="ARBA" id="ARBA00022676"/>
    </source>
</evidence>
<dbReference type="SUPFAM" id="SSF53756">
    <property type="entry name" value="UDP-Glycosyltransferase/glycogen phosphorylase"/>
    <property type="match status" value="1"/>
</dbReference>
<dbReference type="CDD" id="cd03801">
    <property type="entry name" value="GT4_PimA-like"/>
    <property type="match status" value="1"/>
</dbReference>
<evidence type="ECO:0000259" key="3">
    <source>
        <dbReference type="Pfam" id="PF13439"/>
    </source>
</evidence>
<dbReference type="Pfam" id="PF13692">
    <property type="entry name" value="Glyco_trans_1_4"/>
    <property type="match status" value="1"/>
</dbReference>